<evidence type="ECO:0000313" key="3">
    <source>
        <dbReference type="WBParaSite" id="jg20896"/>
    </source>
</evidence>
<feature type="compositionally biased region" description="Acidic residues" evidence="1">
    <location>
        <begin position="71"/>
        <end position="84"/>
    </location>
</feature>
<protein>
    <submittedName>
        <fullName evidence="3">Uncharacterized protein</fullName>
    </submittedName>
</protein>
<feature type="region of interest" description="Disordered" evidence="1">
    <location>
        <begin position="61"/>
        <end position="84"/>
    </location>
</feature>
<dbReference type="Proteomes" id="UP000887574">
    <property type="component" value="Unplaced"/>
</dbReference>
<evidence type="ECO:0000313" key="2">
    <source>
        <dbReference type="Proteomes" id="UP000887574"/>
    </source>
</evidence>
<keyword evidence="2" id="KW-1185">Reference proteome</keyword>
<name>A0A915DLZ1_9BILA</name>
<sequence>MGVDESDLRARNYAGQQKYIEFLQAVYENFRRRHLLAPIDPFQPDEEEVEVDELEMMGLNLDDLDAPPNEEFPENENLDEFGTE</sequence>
<proteinExistence type="predicted"/>
<organism evidence="2 3">
    <name type="scientific">Ditylenchus dipsaci</name>
    <dbReference type="NCBI Taxonomy" id="166011"/>
    <lineage>
        <taxon>Eukaryota</taxon>
        <taxon>Metazoa</taxon>
        <taxon>Ecdysozoa</taxon>
        <taxon>Nematoda</taxon>
        <taxon>Chromadorea</taxon>
        <taxon>Rhabditida</taxon>
        <taxon>Tylenchina</taxon>
        <taxon>Tylenchomorpha</taxon>
        <taxon>Sphaerularioidea</taxon>
        <taxon>Anguinidae</taxon>
        <taxon>Anguininae</taxon>
        <taxon>Ditylenchus</taxon>
    </lineage>
</organism>
<reference evidence="3" key="1">
    <citation type="submission" date="2022-11" db="UniProtKB">
        <authorList>
            <consortium name="WormBaseParasite"/>
        </authorList>
    </citation>
    <scope>IDENTIFICATION</scope>
</reference>
<dbReference type="AlphaFoldDB" id="A0A915DLZ1"/>
<dbReference type="WBParaSite" id="jg20896">
    <property type="protein sequence ID" value="jg20896"/>
    <property type="gene ID" value="jg20896"/>
</dbReference>
<evidence type="ECO:0000256" key="1">
    <source>
        <dbReference type="SAM" id="MobiDB-lite"/>
    </source>
</evidence>
<accession>A0A915DLZ1</accession>